<dbReference type="PROSITE" id="PS51206">
    <property type="entry name" value="SF3_HELICASE_1"/>
    <property type="match status" value="1"/>
</dbReference>
<dbReference type="SUPFAM" id="SSF52540">
    <property type="entry name" value="P-loop containing nucleoside triphosphate hydrolases"/>
    <property type="match status" value="1"/>
</dbReference>
<dbReference type="InterPro" id="IPR014818">
    <property type="entry name" value="Phage/plasmid_primase_P4_C"/>
</dbReference>
<dbReference type="GO" id="GO:0016787">
    <property type="term" value="F:hydrolase activity"/>
    <property type="evidence" value="ECO:0007669"/>
    <property type="project" value="UniProtKB-KW"/>
</dbReference>
<evidence type="ECO:0000259" key="5">
    <source>
        <dbReference type="PROSITE" id="PS51206"/>
    </source>
</evidence>
<feature type="region of interest" description="Disordered" evidence="4">
    <location>
        <begin position="231"/>
        <end position="257"/>
    </location>
</feature>
<dbReference type="InterPro" id="IPR006500">
    <property type="entry name" value="Helicase_put_C_phage/plasmid"/>
</dbReference>
<proteinExistence type="predicted"/>
<keyword evidence="1" id="KW-0547">Nucleotide-binding</keyword>
<sequence>MSENNIELPGQELTAAHREHLAVRGIPDSYLDSNPAPLIRSSVLTLDLPEYFRERSDITSPRGLLFGSRHIGSDRVLWRLRLDNPPVGVGKYLSEKGDAPNHNLITEVSDEDAPVWIVEGEQQSHSVAAVLSDTATVIGIPGCSGWSTGDWSPALELTAYCDDRDVLIALDADALKNPRVYEGGEMLKLALSGARSVKFIPCPGGAKTGMDDYLGKLPAEKRVSVLARLADKATPRPAARRPKPQSAKDDPGHAAELREKNYAQRREAAAKVMADIDRGDIILDEAGLPKVTGAVADGSMWFDPVTGEFEPESTARELISAPDSEVAAIATGADDGGALAVYSRGVWHTGRSAFMAVVLSLLGDKFSLQRLATVEAAALTLCIRHRRVLPDRTPFKGMMNCRNGMVDLTTLTLLPHGSKYQSIRQLAVSWDEDATCPKFSAWLEDRVGAQQVPAFLEAFSQFLDEGRVPSKALLLFGPNRSGKSTVLRIAKELVGNNVSAVTLQQLADGQGGGGFAVAELFGRALNVCPDLPKDHIADLSAFKRVTGDDPITASKKYGAMLTFRANSQFMLSANTLPTVPAAEGTSYLSRVVPVAFLKTYLGFENPAIEDELLEELPGILVMLAKARQARLQRGPGWEPVHPAVAQHFAAESDRVARFISSCCVVGVKTATKEAKAAAAASATGTDNTPRRSFGPTVVNISMPTWPSFPAPATKTNLFDAFQAWTTDEQGKGMSKSLFFKRLEQIPGARLDRSDANSKPVTNISIQAKDAWSNADNATGLREQLFPGWTPPGAEAEPAEPFTVTEGAVAETATGNVRPLADARRKYIGKTATTNKYWRS</sequence>
<reference evidence="6 7" key="1">
    <citation type="journal article" date="2019" name="Sci. Rep.">
        <title>Extended insight into the Mycobacterium chelonae-abscessus complex through whole genome sequencing of Mycobacterium salmoniphilum outbreak and Mycobacterium salmoniphilum-like strains.</title>
        <authorList>
            <person name="Behra P.R.K."/>
            <person name="Das S."/>
            <person name="Pettersson B.M.F."/>
            <person name="Shirreff L."/>
            <person name="DuCote T."/>
            <person name="Jacobsson K.G."/>
            <person name="Ennis D.G."/>
            <person name="Kirsebom L.A."/>
        </authorList>
    </citation>
    <scope>NUCLEOTIDE SEQUENCE [LARGE SCALE GENOMIC DNA]</scope>
    <source>
        <strain evidence="6 7">DSM 45524</strain>
    </source>
</reference>
<evidence type="ECO:0000256" key="2">
    <source>
        <dbReference type="ARBA" id="ARBA00022801"/>
    </source>
</evidence>
<gene>
    <name evidence="6" type="ORF">EJ571_05155</name>
</gene>
<dbReference type="InterPro" id="IPR051620">
    <property type="entry name" value="ORF904-like_C"/>
</dbReference>
<evidence type="ECO:0000256" key="1">
    <source>
        <dbReference type="ARBA" id="ARBA00022741"/>
    </source>
</evidence>
<dbReference type="InterPro" id="IPR045455">
    <property type="entry name" value="NrS-1_pol-like_helicase"/>
</dbReference>
<comment type="caution">
    <text evidence="6">The sequence shown here is derived from an EMBL/GenBank/DDBJ whole genome shotgun (WGS) entry which is preliminary data.</text>
</comment>
<dbReference type="GO" id="GO:0005524">
    <property type="term" value="F:ATP binding"/>
    <property type="evidence" value="ECO:0007669"/>
    <property type="project" value="UniProtKB-KW"/>
</dbReference>
<organism evidence="6 7">
    <name type="scientific">Mycobacteroides franklinii</name>
    <dbReference type="NCBI Taxonomy" id="948102"/>
    <lineage>
        <taxon>Bacteria</taxon>
        <taxon>Bacillati</taxon>
        <taxon>Actinomycetota</taxon>
        <taxon>Actinomycetes</taxon>
        <taxon>Mycobacteriales</taxon>
        <taxon>Mycobacteriaceae</taxon>
        <taxon>Mycobacteroides</taxon>
    </lineage>
</organism>
<evidence type="ECO:0000256" key="4">
    <source>
        <dbReference type="SAM" id="MobiDB-lite"/>
    </source>
</evidence>
<dbReference type="InterPro" id="IPR027417">
    <property type="entry name" value="P-loop_NTPase"/>
</dbReference>
<dbReference type="NCBIfam" id="TIGR01613">
    <property type="entry name" value="primase_Cterm"/>
    <property type="match status" value="1"/>
</dbReference>
<protein>
    <submittedName>
        <fullName evidence="6">DNA primase</fullName>
    </submittedName>
</protein>
<dbReference type="PANTHER" id="PTHR35372">
    <property type="entry name" value="ATP BINDING PROTEIN-RELATED"/>
    <property type="match status" value="1"/>
</dbReference>
<dbReference type="Pfam" id="PF08706">
    <property type="entry name" value="D5_N"/>
    <property type="match status" value="1"/>
</dbReference>
<dbReference type="InterPro" id="IPR014015">
    <property type="entry name" value="Helicase_SF3_DNA-vir"/>
</dbReference>
<dbReference type="RefSeq" id="WP_078334749.1">
    <property type="nucleotide sequence ID" value="NZ_MAFQ01000008.1"/>
</dbReference>
<dbReference type="AlphaFoldDB" id="A0A4R5PE13"/>
<dbReference type="Gene3D" id="3.40.50.300">
    <property type="entry name" value="P-loop containing nucleotide triphosphate hydrolases"/>
    <property type="match status" value="1"/>
</dbReference>
<dbReference type="EMBL" id="RXLR01000010">
    <property type="protein sequence ID" value="TDH23660.1"/>
    <property type="molecule type" value="Genomic_DNA"/>
</dbReference>
<dbReference type="Proteomes" id="UP000295627">
    <property type="component" value="Unassembled WGS sequence"/>
</dbReference>
<feature type="compositionally biased region" description="Basic and acidic residues" evidence="4">
    <location>
        <begin position="246"/>
        <end position="257"/>
    </location>
</feature>
<dbReference type="PANTHER" id="PTHR35372:SF2">
    <property type="entry name" value="SF3 HELICASE DOMAIN-CONTAINING PROTEIN"/>
    <property type="match status" value="1"/>
</dbReference>
<evidence type="ECO:0000313" key="7">
    <source>
        <dbReference type="Proteomes" id="UP000295627"/>
    </source>
</evidence>
<keyword evidence="2" id="KW-0378">Hydrolase</keyword>
<dbReference type="Pfam" id="PF19263">
    <property type="entry name" value="DUF5906"/>
    <property type="match status" value="1"/>
</dbReference>
<keyword evidence="3" id="KW-0067">ATP-binding</keyword>
<accession>A0A4R5PE13</accession>
<evidence type="ECO:0000256" key="3">
    <source>
        <dbReference type="ARBA" id="ARBA00022840"/>
    </source>
</evidence>
<name>A0A4R5PE13_9MYCO</name>
<feature type="domain" description="SF3 helicase" evidence="5">
    <location>
        <begin position="450"/>
        <end position="616"/>
    </location>
</feature>
<evidence type="ECO:0000313" key="6">
    <source>
        <dbReference type="EMBL" id="TDH23660.1"/>
    </source>
</evidence>